<dbReference type="Pfam" id="PF02223">
    <property type="entry name" value="Thymidylate_kin"/>
    <property type="match status" value="1"/>
</dbReference>
<evidence type="ECO:0000256" key="9">
    <source>
        <dbReference type="ARBA" id="ARBA00029962"/>
    </source>
</evidence>
<keyword evidence="8 12" id="KW-0067">ATP-binding</keyword>
<keyword evidence="5 12" id="KW-0545">Nucleotide biosynthesis</keyword>
<evidence type="ECO:0000256" key="12">
    <source>
        <dbReference type="HAMAP-Rule" id="MF_00165"/>
    </source>
</evidence>
<evidence type="ECO:0000313" key="15">
    <source>
        <dbReference type="Proteomes" id="UP000226429"/>
    </source>
</evidence>
<keyword evidence="6 12" id="KW-0547">Nucleotide-binding</keyword>
<dbReference type="EMBL" id="NMOS02000003">
    <property type="protein sequence ID" value="RDH40918.1"/>
    <property type="molecule type" value="Genomic_DNA"/>
</dbReference>
<comment type="function">
    <text evidence="11 12">Phosphorylation of dTMP to form dTDP in both de novo and salvage pathways of dTTP synthesis.</text>
</comment>
<evidence type="ECO:0000256" key="6">
    <source>
        <dbReference type="ARBA" id="ARBA00022741"/>
    </source>
</evidence>
<accession>A0A370CJ90</accession>
<dbReference type="PANTHER" id="PTHR10344">
    <property type="entry name" value="THYMIDYLATE KINASE"/>
    <property type="match status" value="1"/>
</dbReference>
<dbReference type="HAMAP" id="MF_00165">
    <property type="entry name" value="Thymidylate_kinase"/>
    <property type="match status" value="1"/>
</dbReference>
<dbReference type="GO" id="GO:0006227">
    <property type="term" value="P:dUDP biosynthetic process"/>
    <property type="evidence" value="ECO:0007669"/>
    <property type="project" value="TreeGrafter"/>
</dbReference>
<dbReference type="GO" id="GO:0005829">
    <property type="term" value="C:cytosol"/>
    <property type="evidence" value="ECO:0007669"/>
    <property type="project" value="TreeGrafter"/>
</dbReference>
<comment type="catalytic activity">
    <reaction evidence="10 12">
        <text>dTMP + ATP = dTDP + ADP</text>
        <dbReference type="Rhea" id="RHEA:13517"/>
        <dbReference type="ChEBI" id="CHEBI:30616"/>
        <dbReference type="ChEBI" id="CHEBI:58369"/>
        <dbReference type="ChEBI" id="CHEBI:63528"/>
        <dbReference type="ChEBI" id="CHEBI:456216"/>
        <dbReference type="EC" id="2.7.4.9"/>
    </reaction>
</comment>
<dbReference type="PANTHER" id="PTHR10344:SF4">
    <property type="entry name" value="UMP-CMP KINASE 2, MITOCHONDRIAL"/>
    <property type="match status" value="1"/>
</dbReference>
<dbReference type="AlphaFoldDB" id="A0A370CJ90"/>
<reference evidence="14 15" key="2">
    <citation type="journal article" date="2018" name="J. Invertebr. Pathol.">
        <title>'Candidatus Aquirickettsiella gammari' (Gammaproteobacteria: Legionellales: Coxiellaceae): A bacterial pathogen of the freshwater crustacean Gammarus fossarum (Malacostraca: Amphipoda).</title>
        <authorList>
            <person name="Bojko J."/>
            <person name="Dunn A.M."/>
            <person name="Stebbing P.D."/>
            <person name="van Aerle R."/>
            <person name="Bacela-Spychalska K."/>
            <person name="Bean T.P."/>
            <person name="Urrutia A."/>
            <person name="Stentiford G.D."/>
        </authorList>
    </citation>
    <scope>NUCLEOTIDE SEQUENCE [LARGE SCALE GENOMIC DNA]</scope>
    <source>
        <strain evidence="14">RA15029</strain>
    </source>
</reference>
<evidence type="ECO:0000256" key="1">
    <source>
        <dbReference type="ARBA" id="ARBA00009776"/>
    </source>
</evidence>
<evidence type="ECO:0000256" key="2">
    <source>
        <dbReference type="ARBA" id="ARBA00012980"/>
    </source>
</evidence>
<evidence type="ECO:0000256" key="4">
    <source>
        <dbReference type="ARBA" id="ARBA00022679"/>
    </source>
</evidence>
<dbReference type="GO" id="GO:0005524">
    <property type="term" value="F:ATP binding"/>
    <property type="evidence" value="ECO:0007669"/>
    <property type="project" value="UniProtKB-UniRule"/>
</dbReference>
<reference evidence="14 15" key="1">
    <citation type="journal article" date="2017" name="Int. J. Syst. Evol. Microbiol.">
        <title>Aquarickettsiella crustaci n. gen. n. sp. (Gammaproteobacteria: Legionellales: Coxiellaceae); a bacterial pathogen of the freshwater crustacean: Gammarus fossarum (Malacostraca: Amphipoda).</title>
        <authorList>
            <person name="Bojko J."/>
            <person name="Dunn A.M."/>
            <person name="Stebbing P.D."/>
            <person name="Van Aerle R."/>
            <person name="Bacela-Spychalska K."/>
            <person name="Bean T.P."/>
            <person name="Stentiford G.D."/>
        </authorList>
    </citation>
    <scope>NUCLEOTIDE SEQUENCE [LARGE SCALE GENOMIC DNA]</scope>
    <source>
        <strain evidence="14">RA15029</strain>
    </source>
</reference>
<gene>
    <name evidence="12" type="primary">tmk</name>
    <name evidence="14" type="ORF">CFE62_001545</name>
</gene>
<keyword evidence="15" id="KW-1185">Reference proteome</keyword>
<evidence type="ECO:0000256" key="10">
    <source>
        <dbReference type="ARBA" id="ARBA00048743"/>
    </source>
</evidence>
<dbReference type="Proteomes" id="UP000226429">
    <property type="component" value="Unassembled WGS sequence"/>
</dbReference>
<comment type="similarity">
    <text evidence="1 12">Belongs to the thymidylate kinase family.</text>
</comment>
<protein>
    <recommendedName>
        <fullName evidence="3 12">Thymidylate kinase</fullName>
        <ecNumber evidence="2 12">2.7.4.9</ecNumber>
    </recommendedName>
    <alternativeName>
        <fullName evidence="9 12">dTMP kinase</fullName>
    </alternativeName>
</protein>
<dbReference type="InterPro" id="IPR039430">
    <property type="entry name" value="Thymidylate_kin-like_dom"/>
</dbReference>
<evidence type="ECO:0000256" key="11">
    <source>
        <dbReference type="ARBA" id="ARBA00057735"/>
    </source>
</evidence>
<sequence>MKNDHAARFVTLEGIEGVGKSTQLKFISDYLQKKGIALTLTREPGGTALAEAIRSLVLGSDFAPETIIPETELLLFFAARAQHIHYVIKPALQRGDWVLCDRFTETSYAYQGGGRGIDPAFIRSLQLWIQQDLKINAVLLLDAPVDIALRRTHSRQQLDRIEAEKQDFFTRARASYLERAKQMPDCYHIIDASRSLKDVQVQIKQVLDKLLAQWVQPDE</sequence>
<dbReference type="EC" id="2.7.4.9" evidence="2 12"/>
<dbReference type="Gene3D" id="3.40.50.300">
    <property type="entry name" value="P-loop containing nucleotide triphosphate hydrolases"/>
    <property type="match status" value="1"/>
</dbReference>
<evidence type="ECO:0000256" key="8">
    <source>
        <dbReference type="ARBA" id="ARBA00022840"/>
    </source>
</evidence>
<dbReference type="GO" id="GO:0006235">
    <property type="term" value="P:dTTP biosynthetic process"/>
    <property type="evidence" value="ECO:0007669"/>
    <property type="project" value="UniProtKB-UniRule"/>
</dbReference>
<dbReference type="NCBIfam" id="TIGR00041">
    <property type="entry name" value="DTMP_kinase"/>
    <property type="match status" value="1"/>
</dbReference>
<feature type="domain" description="Thymidylate kinase-like" evidence="13">
    <location>
        <begin position="12"/>
        <end position="203"/>
    </location>
</feature>
<proteinExistence type="inferred from homology"/>
<dbReference type="GO" id="GO:0004798">
    <property type="term" value="F:dTMP kinase activity"/>
    <property type="evidence" value="ECO:0007669"/>
    <property type="project" value="UniProtKB-UniRule"/>
</dbReference>
<evidence type="ECO:0000313" key="14">
    <source>
        <dbReference type="EMBL" id="RDH40918.1"/>
    </source>
</evidence>
<keyword evidence="4 12" id="KW-0808">Transferase</keyword>
<dbReference type="InterPro" id="IPR027417">
    <property type="entry name" value="P-loop_NTPase"/>
</dbReference>
<evidence type="ECO:0000256" key="3">
    <source>
        <dbReference type="ARBA" id="ARBA00017144"/>
    </source>
</evidence>
<comment type="caution">
    <text evidence="14">The sequence shown here is derived from an EMBL/GenBank/DDBJ whole genome shotgun (WGS) entry which is preliminary data.</text>
</comment>
<evidence type="ECO:0000259" key="13">
    <source>
        <dbReference type="Pfam" id="PF02223"/>
    </source>
</evidence>
<dbReference type="CDD" id="cd01672">
    <property type="entry name" value="TMPK"/>
    <property type="match status" value="1"/>
</dbReference>
<feature type="binding site" evidence="12">
    <location>
        <begin position="14"/>
        <end position="21"/>
    </location>
    <ligand>
        <name>ATP</name>
        <dbReference type="ChEBI" id="CHEBI:30616"/>
    </ligand>
</feature>
<dbReference type="InterPro" id="IPR018094">
    <property type="entry name" value="Thymidylate_kinase"/>
</dbReference>
<dbReference type="SUPFAM" id="SSF52540">
    <property type="entry name" value="P-loop containing nucleoside triphosphate hydrolases"/>
    <property type="match status" value="1"/>
</dbReference>
<dbReference type="GO" id="GO:0006233">
    <property type="term" value="P:dTDP biosynthetic process"/>
    <property type="evidence" value="ECO:0007669"/>
    <property type="project" value="InterPro"/>
</dbReference>
<dbReference type="FunFam" id="3.40.50.300:FF:000225">
    <property type="entry name" value="Thymidylate kinase"/>
    <property type="match status" value="1"/>
</dbReference>
<organism evidence="14 15">
    <name type="scientific">Candidatus Aquirickettsiella gammari</name>
    <dbReference type="NCBI Taxonomy" id="2016198"/>
    <lineage>
        <taxon>Bacteria</taxon>
        <taxon>Pseudomonadati</taxon>
        <taxon>Pseudomonadota</taxon>
        <taxon>Gammaproteobacteria</taxon>
        <taxon>Legionellales</taxon>
        <taxon>Coxiellaceae</taxon>
        <taxon>Candidatus Aquirickettsiella</taxon>
    </lineage>
</organism>
<evidence type="ECO:0000256" key="5">
    <source>
        <dbReference type="ARBA" id="ARBA00022727"/>
    </source>
</evidence>
<evidence type="ECO:0000256" key="7">
    <source>
        <dbReference type="ARBA" id="ARBA00022777"/>
    </source>
</evidence>
<keyword evidence="7 12" id="KW-0418">Kinase</keyword>
<name>A0A370CJ90_9COXI</name>